<dbReference type="AlphaFoldDB" id="A0AAD5KKI2"/>
<dbReference type="GO" id="GO:0005886">
    <property type="term" value="C:plasma membrane"/>
    <property type="evidence" value="ECO:0007669"/>
    <property type="project" value="TreeGrafter"/>
</dbReference>
<dbReference type="SUPFAM" id="SSF52058">
    <property type="entry name" value="L domain-like"/>
    <property type="match status" value="1"/>
</dbReference>
<keyword evidence="4" id="KW-0812">Transmembrane</keyword>
<gene>
    <name evidence="7" type="ORF">GHT06_019737</name>
</gene>
<evidence type="ECO:0000313" key="8">
    <source>
        <dbReference type="Proteomes" id="UP000820818"/>
    </source>
</evidence>
<keyword evidence="4" id="KW-0472">Membrane</keyword>
<feature type="chain" id="PRO_5042015399" description="LRRCT domain-containing protein" evidence="5">
    <location>
        <begin position="35"/>
        <end position="409"/>
    </location>
</feature>
<dbReference type="PANTHER" id="PTHR24369">
    <property type="entry name" value="ANTIGEN BSP, PUTATIVE-RELATED"/>
    <property type="match status" value="1"/>
</dbReference>
<evidence type="ECO:0000256" key="4">
    <source>
        <dbReference type="SAM" id="Phobius"/>
    </source>
</evidence>
<dbReference type="InterPro" id="IPR000483">
    <property type="entry name" value="Cys-rich_flank_reg_C"/>
</dbReference>
<dbReference type="SMART" id="SM00082">
    <property type="entry name" value="LRRCT"/>
    <property type="match status" value="2"/>
</dbReference>
<name>A0AAD5KKI2_9CRUS</name>
<feature type="signal peptide" evidence="5">
    <location>
        <begin position="1"/>
        <end position="34"/>
    </location>
</feature>
<dbReference type="EMBL" id="WJBH02000008">
    <property type="protein sequence ID" value="KAI9554464.1"/>
    <property type="molecule type" value="Genomic_DNA"/>
</dbReference>
<comment type="caution">
    <text evidence="7">The sequence shown here is derived from an EMBL/GenBank/DDBJ whole genome shotgun (WGS) entry which is preliminary data.</text>
</comment>
<evidence type="ECO:0000256" key="1">
    <source>
        <dbReference type="ARBA" id="ARBA00022614"/>
    </source>
</evidence>
<protein>
    <recommendedName>
        <fullName evidence="6">LRRCT domain-containing protein</fullName>
    </recommendedName>
</protein>
<evidence type="ECO:0000259" key="6">
    <source>
        <dbReference type="SMART" id="SM00082"/>
    </source>
</evidence>
<dbReference type="PANTHER" id="PTHR24369:SF210">
    <property type="entry name" value="CHAOPTIN-RELATED"/>
    <property type="match status" value="1"/>
</dbReference>
<accession>A0AAD5KKI2</accession>
<dbReference type="Proteomes" id="UP000820818">
    <property type="component" value="Linkage Group LG8"/>
</dbReference>
<keyword evidence="8" id="KW-1185">Reference proteome</keyword>
<feature type="transmembrane region" description="Helical" evidence="4">
    <location>
        <begin position="360"/>
        <end position="382"/>
    </location>
</feature>
<keyword evidence="2 5" id="KW-0732">Signal</keyword>
<sequence length="409" mass="45815">MQSSTAKDCFDNFDCCHLQIVSLLVWALVCSAEASICPPACQCLSKNAWTCDNISSVADIWRDSGMVVEELTLNHIKDLNSTSEQSFSDHFGIFVSVRRLKIQQSAISSISASFIDSFPIVETVFLEDNQFLCSEHILSLQRWQSKIDGFNKLQCSSPDGLAGKKVFKALKSIARAITECPRPCRCVVRSMDSQYSIPNLLVNCSQSKLKNTPVSLPKSWVIELDLSHNTIEDATPLFNLPVFRNVTVLNLAHNHIHNIQVPNATGHKNHFKLLNLANNKLTQLANSVIFDTENFSYQPLVMLRNNPWKCDCESVKMFQSIALKQLHIIGDFTHLTCGGDFEGHLISSPAFLQRLCHVPAVAIVTIRCVNILCFIFVGLALIKTAFDLRTMYAVGIFHYFAHLLLPPRK</sequence>
<keyword evidence="1" id="KW-0433">Leucine-rich repeat</keyword>
<evidence type="ECO:0000256" key="3">
    <source>
        <dbReference type="ARBA" id="ARBA00022737"/>
    </source>
</evidence>
<keyword evidence="4" id="KW-1133">Transmembrane helix</keyword>
<feature type="domain" description="LRRCT" evidence="6">
    <location>
        <begin position="129"/>
        <end position="181"/>
    </location>
</feature>
<keyword evidence="3" id="KW-0677">Repeat</keyword>
<organism evidence="7 8">
    <name type="scientific">Daphnia sinensis</name>
    <dbReference type="NCBI Taxonomy" id="1820382"/>
    <lineage>
        <taxon>Eukaryota</taxon>
        <taxon>Metazoa</taxon>
        <taxon>Ecdysozoa</taxon>
        <taxon>Arthropoda</taxon>
        <taxon>Crustacea</taxon>
        <taxon>Branchiopoda</taxon>
        <taxon>Diplostraca</taxon>
        <taxon>Cladocera</taxon>
        <taxon>Anomopoda</taxon>
        <taxon>Daphniidae</taxon>
        <taxon>Daphnia</taxon>
        <taxon>Daphnia similis group</taxon>
    </lineage>
</organism>
<evidence type="ECO:0000313" key="7">
    <source>
        <dbReference type="EMBL" id="KAI9554464.1"/>
    </source>
</evidence>
<dbReference type="Gene3D" id="3.80.10.10">
    <property type="entry name" value="Ribonuclease Inhibitor"/>
    <property type="match status" value="2"/>
</dbReference>
<dbReference type="InterPro" id="IPR050541">
    <property type="entry name" value="LRR_TM_domain-containing"/>
</dbReference>
<feature type="domain" description="LRRCT" evidence="6">
    <location>
        <begin position="306"/>
        <end position="357"/>
    </location>
</feature>
<proteinExistence type="predicted"/>
<evidence type="ECO:0000256" key="2">
    <source>
        <dbReference type="ARBA" id="ARBA00022729"/>
    </source>
</evidence>
<reference evidence="7 8" key="1">
    <citation type="submission" date="2022-05" db="EMBL/GenBank/DDBJ databases">
        <title>A multi-omics perspective on studying reproductive biology in Daphnia sinensis.</title>
        <authorList>
            <person name="Jia J."/>
        </authorList>
    </citation>
    <scope>NUCLEOTIDE SEQUENCE [LARGE SCALE GENOMIC DNA]</scope>
    <source>
        <strain evidence="7 8">WSL</strain>
    </source>
</reference>
<dbReference type="InterPro" id="IPR032675">
    <property type="entry name" value="LRR_dom_sf"/>
</dbReference>
<evidence type="ECO:0000256" key="5">
    <source>
        <dbReference type="SAM" id="SignalP"/>
    </source>
</evidence>